<dbReference type="InterPro" id="IPR020612">
    <property type="entry name" value="Methylthiotransferase_CS"/>
</dbReference>
<sequence>DFRTLAGLCYIGHEVPDDFTELPPHKTVAVDKAAACRMFEEFYHNNDPLTAHGLAQLQDSRYLIQNPPAPYLHSEELDKIHELPFSREVHPYYKRHGTVRALTTIQAAITTHRGCYGECNFCAIAVHQGRTVRSRSEESILKEAAEISKQPFFKGNILDVGGPTANMYGFECARKLAKGPCRQRRCLSPAICPNLKINHKRQVALLKKLRRLPGIKRVFVASGIRYDMVMTGGYGREYLREVVRHHVSGQLKIAPEHCLDHVLTSMGKPVVKHLLEFKRLFDEESRKAGKPQFLTYYFIAAHPGCTLKDMRDLKDFCRRNLHITPEQTQIFTPTPSTYSTLMYWTGRDLKGDKIYCERDNRKKEAQKMVLLNRPQKAVHHDRSPRHHKR</sequence>
<feature type="domain" description="Radical SAM core" evidence="7">
    <location>
        <begin position="101"/>
        <end position="372"/>
    </location>
</feature>
<reference evidence="8" key="1">
    <citation type="submission" date="2018-06" db="EMBL/GenBank/DDBJ databases">
        <authorList>
            <person name="Zhirakovskaya E."/>
        </authorList>
    </citation>
    <scope>NUCLEOTIDE SEQUENCE</scope>
</reference>
<dbReference type="InterPro" id="IPR006638">
    <property type="entry name" value="Elp3/MiaA/NifB-like_rSAM"/>
</dbReference>
<dbReference type="InterPro" id="IPR013704">
    <property type="entry name" value="UPF0313_N"/>
</dbReference>
<dbReference type="PANTHER" id="PTHR32331:SF0">
    <property type="entry name" value="UPF0313 PROTEIN YGIQ"/>
    <property type="match status" value="1"/>
</dbReference>
<evidence type="ECO:0000256" key="1">
    <source>
        <dbReference type="ARBA" id="ARBA00001966"/>
    </source>
</evidence>
<dbReference type="AlphaFoldDB" id="A0A3B0V6B9"/>
<evidence type="ECO:0000256" key="2">
    <source>
        <dbReference type="ARBA" id="ARBA00022485"/>
    </source>
</evidence>
<keyword evidence="5" id="KW-0408">Iron</keyword>
<comment type="cofactor">
    <cofactor evidence="1">
        <name>[4Fe-4S] cluster</name>
        <dbReference type="ChEBI" id="CHEBI:49883"/>
    </cofactor>
</comment>
<protein>
    <submittedName>
        <fullName evidence="8">UPF0313 [4Fe-4S] protein YgiQ</fullName>
    </submittedName>
</protein>
<proteinExistence type="predicted"/>
<keyword evidence="6" id="KW-0411">Iron-sulfur</keyword>
<dbReference type="PROSITE" id="PS51918">
    <property type="entry name" value="RADICAL_SAM"/>
    <property type="match status" value="1"/>
</dbReference>
<organism evidence="8">
    <name type="scientific">hydrothermal vent metagenome</name>
    <dbReference type="NCBI Taxonomy" id="652676"/>
    <lineage>
        <taxon>unclassified sequences</taxon>
        <taxon>metagenomes</taxon>
        <taxon>ecological metagenomes</taxon>
    </lineage>
</organism>
<dbReference type="GO" id="GO:0003824">
    <property type="term" value="F:catalytic activity"/>
    <property type="evidence" value="ECO:0007669"/>
    <property type="project" value="InterPro"/>
</dbReference>
<name>A0A3B0V6B9_9ZZZZ</name>
<evidence type="ECO:0000313" key="8">
    <source>
        <dbReference type="EMBL" id="VAW33507.1"/>
    </source>
</evidence>
<dbReference type="InterPro" id="IPR058240">
    <property type="entry name" value="rSAM_sf"/>
</dbReference>
<dbReference type="Gene3D" id="3.80.30.20">
    <property type="entry name" value="tm_1862 like domain"/>
    <property type="match status" value="1"/>
</dbReference>
<dbReference type="SFLD" id="SFLDG01082">
    <property type="entry name" value="B12-binding_domain_containing"/>
    <property type="match status" value="1"/>
</dbReference>
<dbReference type="GO" id="GO:0051539">
    <property type="term" value="F:4 iron, 4 sulfur cluster binding"/>
    <property type="evidence" value="ECO:0007669"/>
    <property type="project" value="UniProtKB-KW"/>
</dbReference>
<dbReference type="SFLD" id="SFLDS00029">
    <property type="entry name" value="Radical_SAM"/>
    <property type="match status" value="1"/>
</dbReference>
<evidence type="ECO:0000259" key="7">
    <source>
        <dbReference type="PROSITE" id="PS51918"/>
    </source>
</evidence>
<dbReference type="PANTHER" id="PTHR32331">
    <property type="entry name" value="UPF0313 PROTEIN YGIQ"/>
    <property type="match status" value="1"/>
</dbReference>
<keyword evidence="4" id="KW-0479">Metal-binding</keyword>
<evidence type="ECO:0000256" key="4">
    <source>
        <dbReference type="ARBA" id="ARBA00022723"/>
    </source>
</evidence>
<evidence type="ECO:0000256" key="6">
    <source>
        <dbReference type="ARBA" id="ARBA00023014"/>
    </source>
</evidence>
<dbReference type="Pfam" id="PF04055">
    <property type="entry name" value="Radical_SAM"/>
    <property type="match status" value="1"/>
</dbReference>
<accession>A0A3B0V6B9</accession>
<dbReference type="PROSITE" id="PS01278">
    <property type="entry name" value="MTTASE_RADICAL"/>
    <property type="match status" value="1"/>
</dbReference>
<dbReference type="GO" id="GO:0046872">
    <property type="term" value="F:metal ion binding"/>
    <property type="evidence" value="ECO:0007669"/>
    <property type="project" value="UniProtKB-KW"/>
</dbReference>
<dbReference type="SFLD" id="SFLDG01069">
    <property type="entry name" value="UPF0313"/>
    <property type="match status" value="1"/>
</dbReference>
<keyword evidence="2" id="KW-0004">4Fe-4S</keyword>
<dbReference type="EMBL" id="UOEX01000039">
    <property type="protein sequence ID" value="VAW33507.1"/>
    <property type="molecule type" value="Genomic_DNA"/>
</dbReference>
<dbReference type="SMART" id="SM00729">
    <property type="entry name" value="Elp3"/>
    <property type="match status" value="1"/>
</dbReference>
<dbReference type="SUPFAM" id="SSF102114">
    <property type="entry name" value="Radical SAM enzymes"/>
    <property type="match status" value="1"/>
</dbReference>
<dbReference type="InterPro" id="IPR023404">
    <property type="entry name" value="rSAM_horseshoe"/>
</dbReference>
<dbReference type="InterPro" id="IPR022946">
    <property type="entry name" value="UPF0313"/>
</dbReference>
<evidence type="ECO:0000256" key="3">
    <source>
        <dbReference type="ARBA" id="ARBA00022691"/>
    </source>
</evidence>
<keyword evidence="3" id="KW-0949">S-adenosyl-L-methionine</keyword>
<feature type="non-terminal residue" evidence="8">
    <location>
        <position position="1"/>
    </location>
</feature>
<gene>
    <name evidence="8" type="ORF">MNBD_DELTA03-1638</name>
</gene>
<evidence type="ECO:0000256" key="5">
    <source>
        <dbReference type="ARBA" id="ARBA00023004"/>
    </source>
</evidence>
<dbReference type="Pfam" id="PF08497">
    <property type="entry name" value="Radical_SAM_N"/>
    <property type="match status" value="1"/>
</dbReference>
<dbReference type="InterPro" id="IPR007197">
    <property type="entry name" value="rSAM"/>
</dbReference>